<dbReference type="GeneID" id="37228028"/>
<dbReference type="Gene3D" id="3.30.70.330">
    <property type="match status" value="2"/>
</dbReference>
<feature type="region of interest" description="Disordered" evidence="2">
    <location>
        <begin position="340"/>
        <end position="371"/>
    </location>
</feature>
<dbReference type="CDD" id="cd12261">
    <property type="entry name" value="RRM1_3_MRN1"/>
    <property type="match status" value="1"/>
</dbReference>
<dbReference type="OrthoDB" id="2935572at2759"/>
<feature type="region of interest" description="Disordered" evidence="2">
    <location>
        <begin position="104"/>
        <end position="149"/>
    </location>
</feature>
<feature type="region of interest" description="Disordered" evidence="2">
    <location>
        <begin position="1"/>
        <end position="44"/>
    </location>
</feature>
<dbReference type="EMBL" id="KZ824434">
    <property type="protein sequence ID" value="RAL01586.1"/>
    <property type="molecule type" value="Genomic_DNA"/>
</dbReference>
<gene>
    <name evidence="3" type="ORF">BO80DRAFT_473321</name>
</gene>
<dbReference type="PANTHER" id="PTHR14089">
    <property type="entry name" value="PRE-MRNA-SPLICING FACTOR RBM22"/>
    <property type="match status" value="1"/>
</dbReference>
<feature type="compositionally biased region" description="Polar residues" evidence="2">
    <location>
        <begin position="1"/>
        <end position="23"/>
    </location>
</feature>
<dbReference type="SUPFAM" id="SSF54928">
    <property type="entry name" value="RNA-binding domain, RBD"/>
    <property type="match status" value="1"/>
</dbReference>
<dbReference type="AlphaFoldDB" id="A0A395H157"/>
<dbReference type="RefSeq" id="XP_025575913.1">
    <property type="nucleotide sequence ID" value="XM_025723163.1"/>
</dbReference>
<name>A0A395H157_9EURO</name>
<dbReference type="GO" id="GO:0003729">
    <property type="term" value="F:mRNA binding"/>
    <property type="evidence" value="ECO:0007669"/>
    <property type="project" value="TreeGrafter"/>
</dbReference>
<dbReference type="PANTHER" id="PTHR14089:SF14">
    <property type="entry name" value="RRM DOMAIN-CONTAINING PROTEIN"/>
    <property type="match status" value="1"/>
</dbReference>
<feature type="compositionally biased region" description="Polar residues" evidence="2">
    <location>
        <begin position="135"/>
        <end position="145"/>
    </location>
</feature>
<evidence type="ECO:0008006" key="5">
    <source>
        <dbReference type="Google" id="ProtNLM"/>
    </source>
</evidence>
<dbReference type="VEuPathDB" id="FungiDB:BO80DRAFT_473321"/>
<accession>A0A395H157</accession>
<dbReference type="InterPro" id="IPR039171">
    <property type="entry name" value="Cwc2/Slt11"/>
</dbReference>
<protein>
    <recommendedName>
        <fullName evidence="5">RRM domain-containing protein</fullName>
    </recommendedName>
</protein>
<feature type="compositionally biased region" description="Acidic residues" evidence="2">
    <location>
        <begin position="105"/>
        <end position="118"/>
    </location>
</feature>
<evidence type="ECO:0000256" key="2">
    <source>
        <dbReference type="SAM" id="MobiDB-lite"/>
    </source>
</evidence>
<dbReference type="GO" id="GO:0000398">
    <property type="term" value="P:mRNA splicing, via spliceosome"/>
    <property type="evidence" value="ECO:0007669"/>
    <property type="project" value="TreeGrafter"/>
</dbReference>
<keyword evidence="4" id="KW-1185">Reference proteome</keyword>
<dbReference type="STRING" id="1448316.A0A395H157"/>
<evidence type="ECO:0000256" key="1">
    <source>
        <dbReference type="ARBA" id="ARBA00022884"/>
    </source>
</evidence>
<evidence type="ECO:0000313" key="4">
    <source>
        <dbReference type="Proteomes" id="UP000249402"/>
    </source>
</evidence>
<feature type="region of interest" description="Disordered" evidence="2">
    <location>
        <begin position="66"/>
        <end position="90"/>
    </location>
</feature>
<sequence>MSFTSGSQTMSSYAPYGGQSNRYTPRRPYAKPLGRQDFRSSTETVTIPRSEYTRLILIYGTAHLKSQRQNDENLPVSPPKSDETLEGGTTGCQEHTEAAYRNADFDDNEDGHEDEEALLDPQGSEGKDDYDESSRSAGSSPTPGAQRTVMIRNLPDRVTHRDIVEAVRGGALLHIYLRARERIASVSFVEEVAARDFLLHTKTYGLYMAGKRVEVGWNDRQFYLPPYVRVKINNGASRNLVIYNVQPNVTEWVIRKDLDHIHNLIVISVKFKNGNAYISTNSVHNALFARSCMMSRFMYKGMKIGFYADECMESPAKSAKKEPQAPPKKAAPVNRFQLLSLDGGEDDDDHANHNGLGMNNGMRWADNSVSA</sequence>
<dbReference type="InterPro" id="IPR012677">
    <property type="entry name" value="Nucleotide-bd_a/b_plait_sf"/>
</dbReference>
<reference evidence="3 4" key="1">
    <citation type="submission" date="2018-02" db="EMBL/GenBank/DDBJ databases">
        <title>The genomes of Aspergillus section Nigri reveals drivers in fungal speciation.</title>
        <authorList>
            <consortium name="DOE Joint Genome Institute"/>
            <person name="Vesth T.C."/>
            <person name="Nybo J."/>
            <person name="Theobald S."/>
            <person name="Brandl J."/>
            <person name="Frisvad J.C."/>
            <person name="Nielsen K.F."/>
            <person name="Lyhne E.K."/>
            <person name="Kogle M.E."/>
            <person name="Kuo A."/>
            <person name="Riley R."/>
            <person name="Clum A."/>
            <person name="Nolan M."/>
            <person name="Lipzen A."/>
            <person name="Salamov A."/>
            <person name="Henrissat B."/>
            <person name="Wiebenga A."/>
            <person name="De vries R.P."/>
            <person name="Grigoriev I.V."/>
            <person name="Mortensen U.H."/>
            <person name="Andersen M.R."/>
            <person name="Baker S.E."/>
        </authorList>
    </citation>
    <scope>NUCLEOTIDE SEQUENCE [LARGE SCALE GENOMIC DNA]</scope>
    <source>
        <strain evidence="3 4">CBS 121593</strain>
    </source>
</reference>
<dbReference type="GO" id="GO:0010494">
    <property type="term" value="C:cytoplasmic stress granule"/>
    <property type="evidence" value="ECO:0007669"/>
    <property type="project" value="TreeGrafter"/>
</dbReference>
<organism evidence="3 4">
    <name type="scientific">Aspergillus ibericus CBS 121593</name>
    <dbReference type="NCBI Taxonomy" id="1448316"/>
    <lineage>
        <taxon>Eukaryota</taxon>
        <taxon>Fungi</taxon>
        <taxon>Dikarya</taxon>
        <taxon>Ascomycota</taxon>
        <taxon>Pezizomycotina</taxon>
        <taxon>Eurotiomycetes</taxon>
        <taxon>Eurotiomycetidae</taxon>
        <taxon>Eurotiales</taxon>
        <taxon>Aspergillaceae</taxon>
        <taxon>Aspergillus</taxon>
        <taxon>Aspergillus subgen. Circumdati</taxon>
    </lineage>
</organism>
<dbReference type="Proteomes" id="UP000249402">
    <property type="component" value="Unassembled WGS sequence"/>
</dbReference>
<keyword evidence="1" id="KW-0694">RNA-binding</keyword>
<proteinExistence type="predicted"/>
<evidence type="ECO:0000313" key="3">
    <source>
        <dbReference type="EMBL" id="RAL01586.1"/>
    </source>
</evidence>
<dbReference type="InterPro" id="IPR035979">
    <property type="entry name" value="RBD_domain_sf"/>
</dbReference>